<proteinExistence type="predicted"/>
<reference evidence="1 2" key="1">
    <citation type="submission" date="2019-11" db="EMBL/GenBank/DDBJ databases">
        <title>The genome sequence of Methylocystis heyeri.</title>
        <authorList>
            <person name="Oshkin I.Y."/>
            <person name="Miroshnikov K."/>
            <person name="Dedysh S.N."/>
        </authorList>
    </citation>
    <scope>NUCLEOTIDE SEQUENCE [LARGE SCALE GENOMIC DNA]</scope>
    <source>
        <strain evidence="1 2">H2</strain>
    </source>
</reference>
<dbReference type="Gene3D" id="3.40.50.1000">
    <property type="entry name" value="HAD superfamily/HAD-like"/>
    <property type="match status" value="1"/>
</dbReference>
<dbReference type="SFLD" id="SFLDG01132">
    <property type="entry name" value="C1.5.3:_5'-Nucleotidase_Like"/>
    <property type="match status" value="1"/>
</dbReference>
<dbReference type="KEGG" id="mhey:H2LOC_020245"/>
<dbReference type="InterPro" id="IPR010237">
    <property type="entry name" value="Pyr-5-nucltdase"/>
</dbReference>
<dbReference type="SUPFAM" id="SSF56784">
    <property type="entry name" value="HAD-like"/>
    <property type="match status" value="1"/>
</dbReference>
<dbReference type="EMBL" id="CP046052">
    <property type="protein sequence ID" value="QGM47819.1"/>
    <property type="molecule type" value="Genomic_DNA"/>
</dbReference>
<accession>A0A6B8KJV0</accession>
<keyword evidence="2" id="KW-1185">Reference proteome</keyword>
<dbReference type="Gene3D" id="1.10.150.450">
    <property type="match status" value="1"/>
</dbReference>
<dbReference type="NCBIfam" id="TIGR01509">
    <property type="entry name" value="HAD-SF-IA-v3"/>
    <property type="match status" value="1"/>
</dbReference>
<name>A0A6B8KJV0_9HYPH</name>
<dbReference type="SFLD" id="SFLDS00003">
    <property type="entry name" value="Haloacid_Dehalogenase"/>
    <property type="match status" value="1"/>
</dbReference>
<dbReference type="OrthoDB" id="9803141at2"/>
<dbReference type="SFLD" id="SFLDG01129">
    <property type="entry name" value="C1.5:_HAD__Beta-PGM__Phosphata"/>
    <property type="match status" value="1"/>
</dbReference>
<dbReference type="PANTHER" id="PTHR12725">
    <property type="entry name" value="HALOACID DEHALOGENASE-LIKE HYDROLASE"/>
    <property type="match status" value="1"/>
</dbReference>
<dbReference type="Proteomes" id="UP000309061">
    <property type="component" value="Chromosome"/>
</dbReference>
<gene>
    <name evidence="1" type="ORF">H2LOC_020245</name>
</gene>
<organism evidence="1 2">
    <name type="scientific">Methylocystis heyeri</name>
    <dbReference type="NCBI Taxonomy" id="391905"/>
    <lineage>
        <taxon>Bacteria</taxon>
        <taxon>Pseudomonadati</taxon>
        <taxon>Pseudomonadota</taxon>
        <taxon>Alphaproteobacteria</taxon>
        <taxon>Hyphomicrobiales</taxon>
        <taxon>Methylocystaceae</taxon>
        <taxon>Methylocystis</taxon>
    </lineage>
</organism>
<dbReference type="InterPro" id="IPR023214">
    <property type="entry name" value="HAD_sf"/>
</dbReference>
<dbReference type="NCBIfam" id="TIGR01993">
    <property type="entry name" value="Pyr-5-nucltdase"/>
    <property type="match status" value="1"/>
</dbReference>
<protein>
    <submittedName>
        <fullName evidence="1">Pyrimidine 5'-nucleotidase</fullName>
    </submittedName>
</protein>
<dbReference type="InterPro" id="IPR036412">
    <property type="entry name" value="HAD-like_sf"/>
</dbReference>
<sequence length="248" mass="28072">MRRLQEGARSQAERIAARFAGIDTFVFDLDNTLYPPSSDLWPKIDDRITLFMMRLFGLDSLSLRALQKHYYLQYGTTLRGLMTEHGVDAATYLHYVHDIDRSSLEPDHTLAAAIAALPGRKLILTNGSRDHAVKTARQLGLDHLFEDIFDIIAADFVAKPDPGVYARFFEKHAVEPKRAALFEDIARNLIVPHQHGMTTVLVTPREGEILERESWEVAHGSEPHVDFVTEDLCGFLERIVASVRTTDF</sequence>
<dbReference type="AlphaFoldDB" id="A0A6B8KJV0"/>
<dbReference type="RefSeq" id="WP_136494470.1">
    <property type="nucleotide sequence ID" value="NZ_CP046052.1"/>
</dbReference>
<dbReference type="PANTHER" id="PTHR12725:SF117">
    <property type="entry name" value="HALOACID DEHALOGENASE-LIKE HYDROLASE"/>
    <property type="match status" value="1"/>
</dbReference>
<evidence type="ECO:0000313" key="1">
    <source>
        <dbReference type="EMBL" id="QGM47819.1"/>
    </source>
</evidence>
<dbReference type="Pfam" id="PF00702">
    <property type="entry name" value="Hydrolase"/>
    <property type="match status" value="1"/>
</dbReference>
<evidence type="ECO:0000313" key="2">
    <source>
        <dbReference type="Proteomes" id="UP000309061"/>
    </source>
</evidence>
<dbReference type="InterPro" id="IPR006439">
    <property type="entry name" value="HAD-SF_hydro_IA"/>
</dbReference>